<reference evidence="1" key="1">
    <citation type="submission" date="2021-02" db="EMBL/GenBank/DDBJ databases">
        <title>Comparative genomics reveals that relaxation of natural selection precedes convergent phenotypic evolution of cavefish.</title>
        <authorList>
            <person name="Peng Z."/>
        </authorList>
    </citation>
    <scope>NUCLEOTIDE SEQUENCE</scope>
    <source>
        <tissue evidence="1">Muscle</tissue>
    </source>
</reference>
<evidence type="ECO:0000313" key="1">
    <source>
        <dbReference type="EMBL" id="KAI7789826.1"/>
    </source>
</evidence>
<comment type="caution">
    <text evidence="1">The sequence shown here is derived from an EMBL/GenBank/DDBJ whole genome shotgun (WGS) entry which is preliminary data.</text>
</comment>
<organism evidence="1 2">
    <name type="scientific">Triplophysa rosa</name>
    <name type="common">Cave loach</name>
    <dbReference type="NCBI Taxonomy" id="992332"/>
    <lineage>
        <taxon>Eukaryota</taxon>
        <taxon>Metazoa</taxon>
        <taxon>Chordata</taxon>
        <taxon>Craniata</taxon>
        <taxon>Vertebrata</taxon>
        <taxon>Euteleostomi</taxon>
        <taxon>Actinopterygii</taxon>
        <taxon>Neopterygii</taxon>
        <taxon>Teleostei</taxon>
        <taxon>Ostariophysi</taxon>
        <taxon>Cypriniformes</taxon>
        <taxon>Nemacheilidae</taxon>
        <taxon>Triplophysa</taxon>
    </lineage>
</organism>
<dbReference type="Proteomes" id="UP001059041">
    <property type="component" value="Unassembled WGS sequence"/>
</dbReference>
<keyword evidence="2" id="KW-1185">Reference proteome</keyword>
<dbReference type="AlphaFoldDB" id="A0A9W7W7M6"/>
<protein>
    <submittedName>
        <fullName evidence="1">Uncharacterized protein</fullName>
    </submittedName>
</protein>
<accession>A0A9W7W7M6</accession>
<sequence length="247" mass="28413">MPSYRCKLCDEQAEDVALHLTERHGMNNERELFLVVCLIKGRKLAPVMQCPVPGCSVGKSSRLERHLDRIHRVDNHQRARFMEMAHRKAIVYELRALRETFPDPPMVSDIDMCHCVLINMTADEVSRAVTSPDGFRVISVKRHKTAAFFGRAKIALSPQEYTWLTDTIRHRETSPGSFERSRPYLSDEPSLEPLGRRVPELRFFKRPFGLRRSQRRVLGIVGKVSTSPFGRRQPCADATFVGRHIDF</sequence>
<name>A0A9W7W7M6_TRIRA</name>
<dbReference type="EMBL" id="JAFHDT010000330">
    <property type="protein sequence ID" value="KAI7789826.1"/>
    <property type="molecule type" value="Genomic_DNA"/>
</dbReference>
<gene>
    <name evidence="1" type="ORF">IRJ41_010957</name>
</gene>
<proteinExistence type="predicted"/>
<evidence type="ECO:0000313" key="2">
    <source>
        <dbReference type="Proteomes" id="UP001059041"/>
    </source>
</evidence>